<dbReference type="AlphaFoldDB" id="I4CES3"/>
<dbReference type="InterPro" id="IPR051257">
    <property type="entry name" value="Diverse_CBS-Domain"/>
</dbReference>
<feature type="domain" description="CBS" evidence="3">
    <location>
        <begin position="83"/>
        <end position="143"/>
    </location>
</feature>
<accession>I4CES3</accession>
<feature type="domain" description="CBS" evidence="3">
    <location>
        <begin position="167"/>
        <end position="224"/>
    </location>
</feature>
<dbReference type="PANTHER" id="PTHR43080:SF2">
    <property type="entry name" value="CBS DOMAIN-CONTAINING PROTEIN"/>
    <property type="match status" value="1"/>
</dbReference>
<keyword evidence="5" id="KW-1185">Reference proteome</keyword>
<dbReference type="RefSeq" id="WP_014813163.1">
    <property type="nucleotide sequence ID" value="NC_018025.1"/>
</dbReference>
<dbReference type="HOGENOM" id="CLU_932950_0_0_7"/>
<dbReference type="Gene3D" id="3.10.580.10">
    <property type="entry name" value="CBS-domain"/>
    <property type="match status" value="2"/>
</dbReference>
<evidence type="ECO:0000313" key="5">
    <source>
        <dbReference type="Proteomes" id="UP000006055"/>
    </source>
</evidence>
<dbReference type="EMBL" id="CP003360">
    <property type="protein sequence ID" value="AFM28064.1"/>
    <property type="molecule type" value="Genomic_DNA"/>
</dbReference>
<evidence type="ECO:0000256" key="1">
    <source>
        <dbReference type="ARBA" id="ARBA00023122"/>
    </source>
</evidence>
<feature type="domain" description="CBS" evidence="3">
    <location>
        <begin position="19"/>
        <end position="76"/>
    </location>
</feature>
<organism evidence="4 5">
    <name type="scientific">Desulfomonile tiedjei (strain ATCC 49306 / DSM 6799 / DCB-1)</name>
    <dbReference type="NCBI Taxonomy" id="706587"/>
    <lineage>
        <taxon>Bacteria</taxon>
        <taxon>Pseudomonadati</taxon>
        <taxon>Thermodesulfobacteriota</taxon>
        <taxon>Desulfomonilia</taxon>
        <taxon>Desulfomonilales</taxon>
        <taxon>Desulfomonilaceae</taxon>
        <taxon>Desulfomonile</taxon>
    </lineage>
</organism>
<dbReference type="CDD" id="cd02205">
    <property type="entry name" value="CBS_pair_SF"/>
    <property type="match status" value="2"/>
</dbReference>
<dbReference type="PROSITE" id="PS51371">
    <property type="entry name" value="CBS"/>
    <property type="match status" value="3"/>
</dbReference>
<dbReference type="Proteomes" id="UP000006055">
    <property type="component" value="Chromosome"/>
</dbReference>
<dbReference type="Pfam" id="PF00571">
    <property type="entry name" value="CBS"/>
    <property type="match status" value="4"/>
</dbReference>
<dbReference type="KEGG" id="dti:Desti_5482"/>
<reference evidence="5" key="1">
    <citation type="submission" date="2012-06" db="EMBL/GenBank/DDBJ databases">
        <title>Complete sequence of chromosome of Desulfomonile tiedjei DSM 6799.</title>
        <authorList>
            <person name="Lucas S."/>
            <person name="Copeland A."/>
            <person name="Lapidus A."/>
            <person name="Glavina del Rio T."/>
            <person name="Dalin E."/>
            <person name="Tice H."/>
            <person name="Bruce D."/>
            <person name="Goodwin L."/>
            <person name="Pitluck S."/>
            <person name="Peters L."/>
            <person name="Ovchinnikova G."/>
            <person name="Zeytun A."/>
            <person name="Lu M."/>
            <person name="Kyrpides N."/>
            <person name="Mavromatis K."/>
            <person name="Ivanova N."/>
            <person name="Brettin T."/>
            <person name="Detter J.C."/>
            <person name="Han C."/>
            <person name="Larimer F."/>
            <person name="Land M."/>
            <person name="Hauser L."/>
            <person name="Markowitz V."/>
            <person name="Cheng J.-F."/>
            <person name="Hugenholtz P."/>
            <person name="Woyke T."/>
            <person name="Wu D."/>
            <person name="Spring S."/>
            <person name="Schroeder M."/>
            <person name="Brambilla E."/>
            <person name="Klenk H.-P."/>
            <person name="Eisen J.A."/>
        </authorList>
    </citation>
    <scope>NUCLEOTIDE SEQUENCE [LARGE SCALE GENOMIC DNA]</scope>
    <source>
        <strain evidence="5">ATCC 49306 / DSM 6799 / DCB-1</strain>
    </source>
</reference>
<dbReference type="InterPro" id="IPR000644">
    <property type="entry name" value="CBS_dom"/>
</dbReference>
<dbReference type="InterPro" id="IPR046342">
    <property type="entry name" value="CBS_dom_sf"/>
</dbReference>
<dbReference type="STRING" id="706587.Desti_5482"/>
<dbReference type="SMART" id="SM00116">
    <property type="entry name" value="CBS"/>
    <property type="match status" value="4"/>
</dbReference>
<dbReference type="eggNOG" id="COG0517">
    <property type="taxonomic scope" value="Bacteria"/>
</dbReference>
<evidence type="ECO:0000256" key="2">
    <source>
        <dbReference type="PROSITE-ProRule" id="PRU00703"/>
    </source>
</evidence>
<gene>
    <name evidence="4" type="ordered locus">Desti_5482</name>
</gene>
<name>I4CES3_DESTA</name>
<dbReference type="eggNOG" id="COG2905">
    <property type="taxonomic scope" value="Bacteria"/>
</dbReference>
<protein>
    <submittedName>
        <fullName evidence="4">CBS domain-containing protein</fullName>
    </submittedName>
</protein>
<proteinExistence type="predicted"/>
<dbReference type="PANTHER" id="PTHR43080">
    <property type="entry name" value="CBS DOMAIN-CONTAINING PROTEIN CBSX3, MITOCHONDRIAL"/>
    <property type="match status" value="1"/>
</dbReference>
<evidence type="ECO:0000313" key="4">
    <source>
        <dbReference type="EMBL" id="AFM28064.1"/>
    </source>
</evidence>
<sequence length="298" mass="32847">MTESAKKTVLSDVTVRDAMRIQITALPSDSSIIAGIRILIKYKNNAFLVTNEYGEPVGVVSKTDIMGAYYAGLSPESPVSHIMVSPPLFCNPGDSLESALDIMRTQRVYRLYVLDEIRQRVIGVLAYPDIVGLLYEYCRSCDRSITNHKKGSGDSPEETRILVKEVMISSVVWFYESNSLIQIMEGLSEHRCGAVLIKNAQGTPISVVSRTDLILAYRRGTPPEVPASDILASSRVHSCQDSSFLEDAIRKMIVTDLQRLFVWSGSPENIVGVVSLSDAARIRSGSCHACISSRIRVE</sequence>
<keyword evidence="1 2" id="KW-0129">CBS domain</keyword>
<dbReference type="SUPFAM" id="SSF54631">
    <property type="entry name" value="CBS-domain pair"/>
    <property type="match status" value="2"/>
</dbReference>
<evidence type="ECO:0000259" key="3">
    <source>
        <dbReference type="PROSITE" id="PS51371"/>
    </source>
</evidence>